<sequence length="62" mass="7038">MDRIDETDLTEALLSAPEWARAGLTSPSAWMREDAARQLARTAALRMREARLVQNEQDELPL</sequence>
<name>A0A916X4X0_9SPHN</name>
<accession>A0A916X4X0</accession>
<dbReference type="RefSeq" id="WP_188771822.1">
    <property type="nucleotide sequence ID" value="NZ_BMHK01000015.1"/>
</dbReference>
<reference evidence="1" key="1">
    <citation type="journal article" date="2014" name="Int. J. Syst. Evol. Microbiol.">
        <title>Complete genome sequence of Corynebacterium casei LMG S-19264T (=DSM 44701T), isolated from a smear-ripened cheese.</title>
        <authorList>
            <consortium name="US DOE Joint Genome Institute (JGI-PGF)"/>
            <person name="Walter F."/>
            <person name="Albersmeier A."/>
            <person name="Kalinowski J."/>
            <person name="Ruckert C."/>
        </authorList>
    </citation>
    <scope>NUCLEOTIDE SEQUENCE</scope>
    <source>
        <strain evidence="1">CGMCC 1.15095</strain>
    </source>
</reference>
<gene>
    <name evidence="1" type="ORF">GCM10011494_24420</name>
</gene>
<evidence type="ECO:0000313" key="1">
    <source>
        <dbReference type="EMBL" id="GGC04980.1"/>
    </source>
</evidence>
<evidence type="ECO:0000313" key="2">
    <source>
        <dbReference type="Proteomes" id="UP000608154"/>
    </source>
</evidence>
<proteinExistence type="predicted"/>
<dbReference type="AlphaFoldDB" id="A0A916X4X0"/>
<dbReference type="EMBL" id="BMHK01000015">
    <property type="protein sequence ID" value="GGC04980.1"/>
    <property type="molecule type" value="Genomic_DNA"/>
</dbReference>
<dbReference type="InterPro" id="IPR046662">
    <property type="entry name" value="DUF6771"/>
</dbReference>
<dbReference type="Pfam" id="PF20561">
    <property type="entry name" value="DUF6771"/>
    <property type="match status" value="1"/>
</dbReference>
<dbReference type="Proteomes" id="UP000608154">
    <property type="component" value="Unassembled WGS sequence"/>
</dbReference>
<protein>
    <submittedName>
        <fullName evidence="1">Uncharacterized protein</fullName>
    </submittedName>
</protein>
<comment type="caution">
    <text evidence="1">The sequence shown here is derived from an EMBL/GenBank/DDBJ whole genome shotgun (WGS) entry which is preliminary data.</text>
</comment>
<keyword evidence="2" id="KW-1185">Reference proteome</keyword>
<reference evidence="1" key="2">
    <citation type="submission" date="2020-09" db="EMBL/GenBank/DDBJ databases">
        <authorList>
            <person name="Sun Q."/>
            <person name="Zhou Y."/>
        </authorList>
    </citation>
    <scope>NUCLEOTIDE SEQUENCE</scope>
    <source>
        <strain evidence="1">CGMCC 1.15095</strain>
    </source>
</reference>
<organism evidence="1 2">
    <name type="scientific">Novosphingobium endophyticum</name>
    <dbReference type="NCBI Taxonomy" id="1955250"/>
    <lineage>
        <taxon>Bacteria</taxon>
        <taxon>Pseudomonadati</taxon>
        <taxon>Pseudomonadota</taxon>
        <taxon>Alphaproteobacteria</taxon>
        <taxon>Sphingomonadales</taxon>
        <taxon>Sphingomonadaceae</taxon>
        <taxon>Novosphingobium</taxon>
    </lineage>
</organism>